<keyword evidence="1" id="KW-0863">Zinc-finger</keyword>
<dbReference type="InterPro" id="IPR001878">
    <property type="entry name" value="Znf_CCHC"/>
</dbReference>
<feature type="compositionally biased region" description="Polar residues" evidence="3">
    <location>
        <begin position="969"/>
        <end position="983"/>
    </location>
</feature>
<evidence type="ECO:0000256" key="3">
    <source>
        <dbReference type="SAM" id="MobiDB-lite"/>
    </source>
</evidence>
<dbReference type="Proteomes" id="UP000595140">
    <property type="component" value="Unassembled WGS sequence"/>
</dbReference>
<sequence>MGDMEEGANVQRPPLLRGPNYNFWKGRMKAFLKSQGGRVWRSVETGWQIPTKTVEGSDAKIPKTFEEYSKEEAAAAECNDKALNALFGAVDSSQYRLIANCTEAQKAWKILETTHEGDERVKTAKYQILMTKFENLRMEDKESITEFHGRVRDLANEAERLGRPFEEDNLVLKVLRTLPESYSVDAKAIRQAHDLKRMTLDQLMGNLETIELAMSEEQKKKKTEKQIAFQVGDLDPENDVISDDDFQEQLSLFTKQFTKRWLQKKGKQALMQDPQRSSQIKIMKEKEFKAQPSEARRRGPQCFECGGFGHIQTECANNIKKKRQAFASTWSDEEPDTEDTDGDSNCAFVTLEVQEDSEEQLKILQEKWSYLLDINKKNVSENLLLETKLQICEQTVEKLQHELSQKETENANLRHELDHHMKYQKWINKAGAGSSQEWMLSTEAKAIEHQVDISKMYGDRTGLGYPKEESTKTPLDLFIKRSDRRKEIDSLPVKASQTTTGTSHKNGRHHANTRNRYENYRCYRCKEWGHIRKMCRRIKRGRQRSARVKQIWVQKNVASHANSCMRVTPEQWLLDSGCSHHMTGDNKSLKNMQEIEGGSVRFGGGAHGQIIGCGTLNVTGLPPIKNVWLVKGLQNKNKLVVLEGDRTTDNCYRVSPNILCYTASEKDARLWHYRLGHINYKDLATLSNSGAVRVMESTNVIVDDRMERKNQDDPEEAPATDITPGESDQEAQPEETHATENEEQVPETATVPTHIQKNHPMKNVIGSPTEGIKTRKKTINFLEMTKAYYTSTSEPRNIKEALTDEAWINAMHEELEQFERNKFKKYCQVRKKLQKTREDEEPVVNPGSPASIPHMQQQEDDVAHLQPSDLPQMLLIEYHKSEEEAETAAVPKSEPAPPTDGPTQPPPDAPVQEDEEFIQILDEDPLVAVSKVPFQEDSAAKKSKKKVISSTVPQRRSKRKLKLEEDSSSEAPPQKKQSTSSTPMIYAADVTPVVKTGKSPHSRFVSSKARSLFSSVHKKSIIVQRKIDVEDFKLKTNLIPLLEKSKLLRSVTLQGSFVKSVICEFYCNVSESCVDHANPMFHKVFLRGKTYKLSPALINTALDLTPSKKDTKISEKTMWLDLTNGQRASQSSKAKISSSILKTSYAILLRVAALHWLPTTHTNTVSKTMARLLYKVKHNTPFDLGQLIFDQIMLFAAEKYKVNSIGLPYPTLLYRLLISQGFNKDEGEEEEQEEPPLQVDSRHMEGKHYNDMEVAASTTTKHKETPSLVRFLEQKLMQVKEELARTLQLKDKLEIEKDQLVVLLRQAREAHPDEEHPDSVEEIIESTHSDEQESHTKGERVCVLLTSELLVDFTVLFGFVAVGFALWFL</sequence>
<dbReference type="PANTHER" id="PTHR35317:SF38">
    <property type="entry name" value="RNA-DIRECTED DNA POLYMERASE"/>
    <property type="match status" value="1"/>
</dbReference>
<reference evidence="6 7" key="1">
    <citation type="submission" date="2018-04" db="EMBL/GenBank/DDBJ databases">
        <authorList>
            <person name="Vogel A."/>
        </authorList>
    </citation>
    <scope>NUCLEOTIDE SEQUENCE [LARGE SCALE GENOMIC DNA]</scope>
</reference>
<evidence type="ECO:0000256" key="2">
    <source>
        <dbReference type="SAM" id="Coils"/>
    </source>
</evidence>
<keyword evidence="4" id="KW-0812">Transmembrane</keyword>
<dbReference type="GO" id="GO:0008270">
    <property type="term" value="F:zinc ion binding"/>
    <property type="evidence" value="ECO:0007669"/>
    <property type="project" value="UniProtKB-KW"/>
</dbReference>
<accession>A0A484N6R3</accession>
<evidence type="ECO:0000313" key="7">
    <source>
        <dbReference type="Proteomes" id="UP000595140"/>
    </source>
</evidence>
<dbReference type="PANTHER" id="PTHR35317">
    <property type="entry name" value="OS04G0629600 PROTEIN"/>
    <property type="match status" value="1"/>
</dbReference>
<keyword evidence="1" id="KW-0862">Zinc</keyword>
<feature type="compositionally biased region" description="Polar residues" evidence="3">
    <location>
        <begin position="495"/>
        <end position="504"/>
    </location>
</feature>
<dbReference type="GO" id="GO:0003676">
    <property type="term" value="F:nucleic acid binding"/>
    <property type="evidence" value="ECO:0007669"/>
    <property type="project" value="InterPro"/>
</dbReference>
<dbReference type="InterPro" id="IPR025724">
    <property type="entry name" value="GAG-pre-integrase_dom"/>
</dbReference>
<dbReference type="SUPFAM" id="SSF57756">
    <property type="entry name" value="Retrovirus zinc finger-like domains"/>
    <property type="match status" value="2"/>
</dbReference>
<evidence type="ECO:0000259" key="5">
    <source>
        <dbReference type="PROSITE" id="PS50158"/>
    </source>
</evidence>
<proteinExistence type="predicted"/>
<keyword evidence="4" id="KW-1133">Transmembrane helix</keyword>
<keyword evidence="4" id="KW-0472">Membrane</keyword>
<feature type="compositionally biased region" description="Basic and acidic residues" evidence="3">
    <location>
        <begin position="703"/>
        <end position="712"/>
    </location>
</feature>
<keyword evidence="1" id="KW-0479">Metal-binding</keyword>
<feature type="coiled-coil region" evidence="2">
    <location>
        <begin position="382"/>
        <end position="416"/>
    </location>
</feature>
<dbReference type="Pfam" id="PF13976">
    <property type="entry name" value="gag_pre-integrs"/>
    <property type="match status" value="1"/>
</dbReference>
<dbReference type="Pfam" id="PF14223">
    <property type="entry name" value="Retrotran_gag_2"/>
    <property type="match status" value="1"/>
</dbReference>
<protein>
    <recommendedName>
        <fullName evidence="5">CCHC-type domain-containing protein</fullName>
    </recommendedName>
</protein>
<feature type="region of interest" description="Disordered" evidence="3">
    <location>
        <begin position="491"/>
        <end position="512"/>
    </location>
</feature>
<feature type="compositionally biased region" description="Pro residues" evidence="3">
    <location>
        <begin position="894"/>
        <end position="909"/>
    </location>
</feature>
<dbReference type="Pfam" id="PF20167">
    <property type="entry name" value="Transposase_32"/>
    <property type="match status" value="1"/>
</dbReference>
<dbReference type="EMBL" id="OOIL02006271">
    <property type="protein sequence ID" value="VFQ96763.1"/>
    <property type="molecule type" value="Genomic_DNA"/>
</dbReference>
<feature type="region of interest" description="Disordered" evidence="3">
    <location>
        <begin position="703"/>
        <end position="768"/>
    </location>
</feature>
<gene>
    <name evidence="6" type="ORF">CCAM_LOCUS38539</name>
</gene>
<dbReference type="InterPro" id="IPR046796">
    <property type="entry name" value="Transposase_32_dom"/>
</dbReference>
<evidence type="ECO:0000313" key="6">
    <source>
        <dbReference type="EMBL" id="VFQ96763.1"/>
    </source>
</evidence>
<feature type="coiled-coil region" evidence="2">
    <location>
        <begin position="1269"/>
        <end position="1310"/>
    </location>
</feature>
<feature type="domain" description="CCHC-type" evidence="5">
    <location>
        <begin position="302"/>
        <end position="315"/>
    </location>
</feature>
<keyword evidence="7" id="KW-1185">Reference proteome</keyword>
<feature type="region of interest" description="Disordered" evidence="3">
    <location>
        <begin position="882"/>
        <end position="911"/>
    </location>
</feature>
<evidence type="ECO:0000256" key="4">
    <source>
        <dbReference type="SAM" id="Phobius"/>
    </source>
</evidence>
<dbReference type="SMART" id="SM00343">
    <property type="entry name" value="ZnF_C2HC"/>
    <property type="match status" value="2"/>
</dbReference>
<feature type="region of interest" description="Disordered" evidence="3">
    <location>
        <begin position="836"/>
        <end position="862"/>
    </location>
</feature>
<dbReference type="InterPro" id="IPR054722">
    <property type="entry name" value="PolX-like_BBD"/>
</dbReference>
<organism evidence="6 7">
    <name type="scientific">Cuscuta campestris</name>
    <dbReference type="NCBI Taxonomy" id="132261"/>
    <lineage>
        <taxon>Eukaryota</taxon>
        <taxon>Viridiplantae</taxon>
        <taxon>Streptophyta</taxon>
        <taxon>Embryophyta</taxon>
        <taxon>Tracheophyta</taxon>
        <taxon>Spermatophyta</taxon>
        <taxon>Magnoliopsida</taxon>
        <taxon>eudicotyledons</taxon>
        <taxon>Gunneridae</taxon>
        <taxon>Pentapetalae</taxon>
        <taxon>asterids</taxon>
        <taxon>lamiids</taxon>
        <taxon>Solanales</taxon>
        <taxon>Convolvulaceae</taxon>
        <taxon>Cuscuteae</taxon>
        <taxon>Cuscuta</taxon>
        <taxon>Cuscuta subgen. Grammica</taxon>
        <taxon>Cuscuta sect. Cleistogrammica</taxon>
    </lineage>
</organism>
<feature type="domain" description="CCHC-type" evidence="5">
    <location>
        <begin position="521"/>
        <end position="537"/>
    </location>
</feature>
<feature type="transmembrane region" description="Helical" evidence="4">
    <location>
        <begin position="1349"/>
        <end position="1368"/>
    </location>
</feature>
<keyword evidence="2" id="KW-0175">Coiled coil</keyword>
<feature type="region of interest" description="Disordered" evidence="3">
    <location>
        <begin position="938"/>
        <end position="983"/>
    </location>
</feature>
<name>A0A484N6R3_9ASTE</name>
<dbReference type="PROSITE" id="PS50158">
    <property type="entry name" value="ZF_CCHC"/>
    <property type="match status" value="2"/>
</dbReference>
<dbReference type="OrthoDB" id="1425037at2759"/>
<evidence type="ECO:0000256" key="1">
    <source>
        <dbReference type="PROSITE-ProRule" id="PRU00047"/>
    </source>
</evidence>
<dbReference type="Pfam" id="PF22936">
    <property type="entry name" value="Pol_BBD"/>
    <property type="match status" value="1"/>
</dbReference>
<dbReference type="InterPro" id="IPR036875">
    <property type="entry name" value="Znf_CCHC_sf"/>
</dbReference>